<reference evidence="1 2" key="1">
    <citation type="journal article" date="2021" name="Plant Biotechnol. J.">
        <title>Multi-omics assisted identification of the key and species-specific regulatory components of drought-tolerant mechanisms in Gossypium stocksii.</title>
        <authorList>
            <person name="Yu D."/>
            <person name="Ke L."/>
            <person name="Zhang D."/>
            <person name="Wu Y."/>
            <person name="Sun Y."/>
            <person name="Mei J."/>
            <person name="Sun J."/>
            <person name="Sun Y."/>
        </authorList>
    </citation>
    <scope>NUCLEOTIDE SEQUENCE [LARGE SCALE GENOMIC DNA]</scope>
    <source>
        <strain evidence="2">cv. E1</strain>
        <tissue evidence="1">Leaf</tissue>
    </source>
</reference>
<organism evidence="1 2">
    <name type="scientific">Gossypium stocksii</name>
    <dbReference type="NCBI Taxonomy" id="47602"/>
    <lineage>
        <taxon>Eukaryota</taxon>
        <taxon>Viridiplantae</taxon>
        <taxon>Streptophyta</taxon>
        <taxon>Embryophyta</taxon>
        <taxon>Tracheophyta</taxon>
        <taxon>Spermatophyta</taxon>
        <taxon>Magnoliopsida</taxon>
        <taxon>eudicotyledons</taxon>
        <taxon>Gunneridae</taxon>
        <taxon>Pentapetalae</taxon>
        <taxon>rosids</taxon>
        <taxon>malvids</taxon>
        <taxon>Malvales</taxon>
        <taxon>Malvaceae</taxon>
        <taxon>Malvoideae</taxon>
        <taxon>Gossypium</taxon>
    </lineage>
</organism>
<comment type="caution">
    <text evidence="1">The sequence shown here is derived from an EMBL/GenBank/DDBJ whole genome shotgun (WGS) entry which is preliminary data.</text>
</comment>
<proteinExistence type="predicted"/>
<keyword evidence="2" id="KW-1185">Reference proteome</keyword>
<dbReference type="AlphaFoldDB" id="A0A9D3UJE4"/>
<protein>
    <submittedName>
        <fullName evidence="1">Uncharacterized protein</fullName>
    </submittedName>
</protein>
<gene>
    <name evidence="1" type="ORF">J1N35_037189</name>
</gene>
<sequence>MLPDAEAQQEVTIVEAYSLANMVTQAEPIANNVTTLAYHHSSASRGHRRGHSSRSRIQCQLYGETGHLVD</sequence>
<dbReference type="Proteomes" id="UP000828251">
    <property type="component" value="Unassembled WGS sequence"/>
</dbReference>
<evidence type="ECO:0000313" key="2">
    <source>
        <dbReference type="Proteomes" id="UP000828251"/>
    </source>
</evidence>
<dbReference type="EMBL" id="JAIQCV010000011">
    <property type="protein sequence ID" value="KAH1046405.1"/>
    <property type="molecule type" value="Genomic_DNA"/>
</dbReference>
<name>A0A9D3UJE4_9ROSI</name>
<accession>A0A9D3UJE4</accession>
<evidence type="ECO:0000313" key="1">
    <source>
        <dbReference type="EMBL" id="KAH1046405.1"/>
    </source>
</evidence>